<dbReference type="Proteomes" id="UP001630127">
    <property type="component" value="Unassembled WGS sequence"/>
</dbReference>
<evidence type="ECO:0000313" key="2">
    <source>
        <dbReference type="EMBL" id="KAL3524671.1"/>
    </source>
</evidence>
<accession>A0ABD2ZYY4</accession>
<organism evidence="2 3">
    <name type="scientific">Cinchona calisaya</name>
    <dbReference type="NCBI Taxonomy" id="153742"/>
    <lineage>
        <taxon>Eukaryota</taxon>
        <taxon>Viridiplantae</taxon>
        <taxon>Streptophyta</taxon>
        <taxon>Embryophyta</taxon>
        <taxon>Tracheophyta</taxon>
        <taxon>Spermatophyta</taxon>
        <taxon>Magnoliopsida</taxon>
        <taxon>eudicotyledons</taxon>
        <taxon>Gunneridae</taxon>
        <taxon>Pentapetalae</taxon>
        <taxon>asterids</taxon>
        <taxon>lamiids</taxon>
        <taxon>Gentianales</taxon>
        <taxon>Rubiaceae</taxon>
        <taxon>Cinchonoideae</taxon>
        <taxon>Cinchoneae</taxon>
        <taxon>Cinchona</taxon>
    </lineage>
</organism>
<dbReference type="PANTHER" id="PTHR46929:SF4">
    <property type="entry name" value="MYB_SANT-LIKE DOMAIN-CONTAINING PROTEIN"/>
    <property type="match status" value="1"/>
</dbReference>
<dbReference type="InterPro" id="IPR025836">
    <property type="entry name" value="Zn_knuckle_CX2CX4HX4C"/>
</dbReference>
<feature type="domain" description="Zinc knuckle CX2CX4HX4C" evidence="1">
    <location>
        <begin position="114"/>
        <end position="159"/>
    </location>
</feature>
<keyword evidence="3" id="KW-1185">Reference proteome</keyword>
<evidence type="ECO:0000259" key="1">
    <source>
        <dbReference type="Pfam" id="PF14392"/>
    </source>
</evidence>
<dbReference type="PANTHER" id="PTHR46929">
    <property type="entry name" value="EXPRESSED PROTEIN"/>
    <property type="match status" value="1"/>
</dbReference>
<protein>
    <recommendedName>
        <fullName evidence="1">Zinc knuckle CX2CX4HX4C domain-containing protein</fullName>
    </recommendedName>
</protein>
<comment type="caution">
    <text evidence="2">The sequence shown here is derived from an EMBL/GenBank/DDBJ whole genome shotgun (WGS) entry which is preliminary data.</text>
</comment>
<name>A0ABD2ZYY4_9GENT</name>
<dbReference type="Pfam" id="PF14392">
    <property type="entry name" value="zf-CCHC_4"/>
    <property type="match status" value="1"/>
</dbReference>
<dbReference type="EMBL" id="JBJUIK010000006">
    <property type="protein sequence ID" value="KAL3524671.1"/>
    <property type="molecule type" value="Genomic_DNA"/>
</dbReference>
<evidence type="ECO:0000313" key="3">
    <source>
        <dbReference type="Proteomes" id="UP001630127"/>
    </source>
</evidence>
<proteinExistence type="predicted"/>
<gene>
    <name evidence="2" type="ORF">ACH5RR_013043</name>
</gene>
<sequence>MAKEIEQLWNKFSLGEEEEVTIIGDTIDELEARKKGESCFLGKILSPKKVNLNAMISTMRNVWNLHKGSHGTILGKNVVYKLPLNRMNKSTAKVIGNNEDVAWERYLRIRVIINIAKPLLKGMKFMFNGEECSVFFRYERLPNFCYTYGKIGHVEKECDLHWKDSFIAPDCPRYKEWLCAAFLAEGGATLNREIFDNLQGLDVEVIGPFIRNGANAKRGSVWESIDSLQSSASSFSRSRLVGKRRNLILIIHSYLMTNRDGKLSGFSWNPFTKPWCAEPEVWEQLISEKLEAIKWRNKVVNNYHSLEELFAKDRAMGQGAKTAKEKHKCWISEPNGMHLESIVDIDQLLSHNQISLENFDCSIKEFNEQVTTPSDKNDIQVQYLHKERKERSQLMKNLIFLNAHLAMLLKHKRGKFCTPEI</sequence>
<dbReference type="AlphaFoldDB" id="A0ABD2ZYY4"/>
<reference evidence="2 3" key="1">
    <citation type="submission" date="2024-11" db="EMBL/GenBank/DDBJ databases">
        <title>A near-complete genome assembly of Cinchona calisaya.</title>
        <authorList>
            <person name="Lian D.C."/>
            <person name="Zhao X.W."/>
            <person name="Wei L."/>
        </authorList>
    </citation>
    <scope>NUCLEOTIDE SEQUENCE [LARGE SCALE GENOMIC DNA]</scope>
    <source>
        <tissue evidence="2">Nenye</tissue>
    </source>
</reference>